<evidence type="ECO:0000313" key="2">
    <source>
        <dbReference type="EMBL" id="QLD27113.1"/>
    </source>
</evidence>
<dbReference type="Pfam" id="PF18864">
    <property type="entry name" value="AbiTii"/>
    <property type="match status" value="1"/>
</dbReference>
<evidence type="ECO:0000313" key="3">
    <source>
        <dbReference type="Proteomes" id="UP000509335"/>
    </source>
</evidence>
<dbReference type="EMBL" id="CP058322">
    <property type="protein sequence ID" value="QLD27113.1"/>
    <property type="molecule type" value="Genomic_DNA"/>
</dbReference>
<evidence type="ECO:0000259" key="1">
    <source>
        <dbReference type="Pfam" id="PF18864"/>
    </source>
</evidence>
<protein>
    <recommendedName>
        <fullName evidence="1">AbiTii domain-containing protein</fullName>
    </recommendedName>
</protein>
<sequence>MLKKQTEALRLAEDLLEDIELSRVDAENLLLKASRLARLIGDEDSLQWLQLELNGYTFNQSTRPHLKRSGRIYKNEKGEERAKTGSLGAIAASIKSLEGMLSTLHTPSLSGEHLSTALNAHYRNVGQVTSSIAELSAIRSAVIANLYEIATRTYHELLFSESQGELFESTRQHIDSMLAPLSGTALTKVESIIERLDAGDPEAISQAMSTCRRLIDSFADAVFPPQEEPIQHGEQKVDVRKSNVLNRIDAFVRQCTSSKSRQGRLRQAMRGIYDRVSTGIHNDVTLSEARYLFLETYVLLGEILSLKTPSPTQIS</sequence>
<dbReference type="KEGG" id="mcab:HXZ27_25315"/>
<dbReference type="Proteomes" id="UP000509335">
    <property type="component" value="Chromosome"/>
</dbReference>
<proteinExistence type="predicted"/>
<reference evidence="2 3" key="1">
    <citation type="submission" date="2020-07" db="EMBL/GenBank/DDBJ databases">
        <title>A bifunctional nitrone conjugated secondary metabolite targeting the ribosome.</title>
        <authorList>
            <person name="Limbrick E.M."/>
            <person name="Graf M."/>
            <person name="Derewacz D.K."/>
            <person name="Nguyen F."/>
            <person name="Spraggins J.M."/>
            <person name="Wieland M."/>
            <person name="Ynigez-Gutierrez A.E."/>
            <person name="Reisman B.J."/>
            <person name="Zinshteyn B."/>
            <person name="McCulloch K."/>
            <person name="Iverson T.M."/>
            <person name="Green R."/>
            <person name="Wilson D.N."/>
            <person name="Bachmann B.O."/>
        </authorList>
    </citation>
    <scope>NUCLEOTIDE SEQUENCE [LARGE SCALE GENOMIC DNA]</scope>
    <source>
        <strain evidence="3">aurantiaca</strain>
    </source>
</reference>
<dbReference type="InterPro" id="IPR041304">
    <property type="entry name" value="AbiTii"/>
</dbReference>
<accession>A0A7H8XQ05</accession>
<name>A0A7H8XQ05_9ACTN</name>
<organism evidence="2 3">
    <name type="scientific">Micromonospora carbonacea</name>
    <dbReference type="NCBI Taxonomy" id="47853"/>
    <lineage>
        <taxon>Bacteria</taxon>
        <taxon>Bacillati</taxon>
        <taxon>Actinomycetota</taxon>
        <taxon>Actinomycetes</taxon>
        <taxon>Micromonosporales</taxon>
        <taxon>Micromonosporaceae</taxon>
        <taxon>Micromonospora</taxon>
    </lineage>
</organism>
<gene>
    <name evidence="2" type="ORF">HXZ27_25315</name>
</gene>
<dbReference type="AlphaFoldDB" id="A0A7H8XQ05"/>
<feature type="domain" description="AbiTii" evidence="1">
    <location>
        <begin position="11"/>
        <end position="176"/>
    </location>
</feature>